<organism evidence="1 2">
    <name type="scientific">Pseudomonas inefficax</name>
    <dbReference type="NCBI Taxonomy" id="2078786"/>
    <lineage>
        <taxon>Bacteria</taxon>
        <taxon>Pseudomonadati</taxon>
        <taxon>Pseudomonadota</taxon>
        <taxon>Gammaproteobacteria</taxon>
        <taxon>Pseudomonadales</taxon>
        <taxon>Pseudomonadaceae</taxon>
        <taxon>Pseudomonas</taxon>
    </lineage>
</organism>
<reference evidence="1 2" key="1">
    <citation type="submission" date="2018-02" db="EMBL/GenBank/DDBJ databases">
        <authorList>
            <person name="Dubost A."/>
        </authorList>
    </citation>
    <scope>NUCLEOTIDE SEQUENCE [LARGE SCALE GENOMIC DNA]</scope>
    <source>
        <strain evidence="2">JV551A3</strain>
    </source>
</reference>
<gene>
    <name evidence="1" type="ORF">JV551A3_V1_2240138</name>
</gene>
<dbReference type="Proteomes" id="UP000294335">
    <property type="component" value="Unassembled WGS sequence"/>
</dbReference>
<sequence length="89" mass="9740">MSGTAISAPFRAEMLESDGYFADDMALAVPAWPCARLNLHVSLRLACWRPPGWDDEISAPSICAVDDWPAGPWRVHHAPAGCPVPARQW</sequence>
<proteinExistence type="predicted"/>
<evidence type="ECO:0000313" key="2">
    <source>
        <dbReference type="Proteomes" id="UP000294335"/>
    </source>
</evidence>
<dbReference type="AlphaFoldDB" id="A0AAQ1SW90"/>
<protein>
    <submittedName>
        <fullName evidence="1">Uncharacterized protein</fullName>
    </submittedName>
</protein>
<keyword evidence="2" id="KW-1185">Reference proteome</keyword>
<comment type="caution">
    <text evidence="1">The sequence shown here is derived from an EMBL/GenBank/DDBJ whole genome shotgun (WGS) entry which is preliminary data.</text>
</comment>
<dbReference type="EMBL" id="OPYN01000224">
    <property type="protein sequence ID" value="SPO63905.1"/>
    <property type="molecule type" value="Genomic_DNA"/>
</dbReference>
<accession>A0AAQ1SW90</accession>
<name>A0AAQ1SW90_9PSED</name>
<evidence type="ECO:0000313" key="1">
    <source>
        <dbReference type="EMBL" id="SPO63905.1"/>
    </source>
</evidence>